<proteinExistence type="predicted"/>
<gene>
    <name evidence="1" type="ORF">METZ01_LOCUS171983</name>
</gene>
<sequence>HSLRKKVQNSAYVLLDTAPYP</sequence>
<dbReference type="AlphaFoldDB" id="A0A382BZT9"/>
<protein>
    <submittedName>
        <fullName evidence="1">Uncharacterized protein</fullName>
    </submittedName>
</protein>
<name>A0A382BZT9_9ZZZZ</name>
<feature type="non-terminal residue" evidence="1">
    <location>
        <position position="1"/>
    </location>
</feature>
<accession>A0A382BZT9</accession>
<reference evidence="1" key="1">
    <citation type="submission" date="2018-05" db="EMBL/GenBank/DDBJ databases">
        <authorList>
            <person name="Lanie J.A."/>
            <person name="Ng W.-L."/>
            <person name="Kazmierczak K.M."/>
            <person name="Andrzejewski T.M."/>
            <person name="Davidsen T.M."/>
            <person name="Wayne K.J."/>
            <person name="Tettelin H."/>
            <person name="Glass J.I."/>
            <person name="Rusch D."/>
            <person name="Podicherti R."/>
            <person name="Tsui H.-C.T."/>
            <person name="Winkler M.E."/>
        </authorList>
    </citation>
    <scope>NUCLEOTIDE SEQUENCE</scope>
</reference>
<dbReference type="EMBL" id="UINC01032075">
    <property type="protein sequence ID" value="SVB19129.1"/>
    <property type="molecule type" value="Genomic_DNA"/>
</dbReference>
<evidence type="ECO:0000313" key="1">
    <source>
        <dbReference type="EMBL" id="SVB19129.1"/>
    </source>
</evidence>
<organism evidence="1">
    <name type="scientific">marine metagenome</name>
    <dbReference type="NCBI Taxonomy" id="408172"/>
    <lineage>
        <taxon>unclassified sequences</taxon>
        <taxon>metagenomes</taxon>
        <taxon>ecological metagenomes</taxon>
    </lineage>
</organism>